<keyword evidence="2" id="KW-1185">Reference proteome</keyword>
<dbReference type="Gene3D" id="3.90.550.10">
    <property type="entry name" value="Spore Coat Polysaccharide Biosynthesis Protein SpsA, Chain A"/>
    <property type="match status" value="1"/>
</dbReference>
<protein>
    <submittedName>
        <fullName evidence="1">Glycosyltransferase family 2 protein</fullName>
    </submittedName>
</protein>
<gene>
    <name evidence="1" type="ORF">QQ055_05735</name>
</gene>
<name>A0ABT7LY73_9CYAN</name>
<dbReference type="InterPro" id="IPR029044">
    <property type="entry name" value="Nucleotide-diphossugar_trans"/>
</dbReference>
<reference evidence="1 2" key="1">
    <citation type="submission" date="2023-06" db="EMBL/GenBank/DDBJ databases">
        <title>Whole genome sequence of Oscillatoria calcuttensis NRMC-F 0142.</title>
        <authorList>
            <person name="Shakena Fathima T."/>
            <person name="Muralitharan G."/>
            <person name="Thajuddin N."/>
        </authorList>
    </citation>
    <scope>NUCLEOTIDE SEQUENCE [LARGE SCALE GENOMIC DNA]</scope>
    <source>
        <strain evidence="1 2">NRMC-F 0142</strain>
    </source>
</reference>
<dbReference type="RefSeq" id="WP_284475447.1">
    <property type="nucleotide sequence ID" value="NZ_JASVEJ010000022.1"/>
</dbReference>
<comment type="caution">
    <text evidence="1">The sequence shown here is derived from an EMBL/GenBank/DDBJ whole genome shotgun (WGS) entry which is preliminary data.</text>
</comment>
<dbReference type="Proteomes" id="UP001230986">
    <property type="component" value="Unassembled WGS sequence"/>
</dbReference>
<organism evidence="1 2">
    <name type="scientific">Geitlerinema calcuttense NRMC-F 0142</name>
    <dbReference type="NCBI Taxonomy" id="2922238"/>
    <lineage>
        <taxon>Bacteria</taxon>
        <taxon>Bacillati</taxon>
        <taxon>Cyanobacteriota</taxon>
        <taxon>Cyanophyceae</taxon>
        <taxon>Geitlerinematales</taxon>
        <taxon>Geitlerinemataceae</taxon>
        <taxon>Geitlerinema</taxon>
    </lineage>
</organism>
<evidence type="ECO:0000313" key="2">
    <source>
        <dbReference type="Proteomes" id="UP001230986"/>
    </source>
</evidence>
<dbReference type="SUPFAM" id="SSF53448">
    <property type="entry name" value="Nucleotide-diphospho-sugar transferases"/>
    <property type="match status" value="1"/>
</dbReference>
<accession>A0ABT7LY73</accession>
<sequence length="312" mass="36801">MLNTPVALIIFNRPDLTKTVFQKIREAKPKTLLVIADGPRNPEESVKCEQARAVVEQVDWDCHLIKNYSEVNLGCKRRVSSGLNWVFSEVEEAIILEDDCVPAKSFFNFCETLLNHYRYNPQIMMISGDNFQKGHKRTPYSYYFSKYFHVWGWASWRRAWKYYDIKLENWLEDKHSGFVESIFKDPYECQYWTTILDSVFNESIDTWDYQWLYSCWKQQGLSIIPETNLISNIGFGEEASHTCGESPWSRLPVVEILQIKHPPIIQVNQRADRYTFDYHYGGKIIRESNSLIFKAKAEIKRLAKFLKPHIKI</sequence>
<evidence type="ECO:0000313" key="1">
    <source>
        <dbReference type="EMBL" id="MDL5056965.1"/>
    </source>
</evidence>
<proteinExistence type="predicted"/>
<dbReference type="EMBL" id="JASVEJ010000022">
    <property type="protein sequence ID" value="MDL5056965.1"/>
    <property type="molecule type" value="Genomic_DNA"/>
</dbReference>